<sequence>LYHPAISEPSVAVHPNKQALLTFWHAVSVDCPENVQLAVANQRLTKHIAFNYILADHEDGEVVAYNRAMLPPYYALLRLCCRRSSAFARSLAQHQNIHWAFRNIAPHAHLYPGAADELLRLARILAARGGSTGNNGSTSSGNNSGNGASSGSESADGREAAAFRRSTLSAYLQGEHIGLNGRTCWTTLISAFCTLVENEDDRLYVVYNGGLQMTFEALHSLHAVYVEGGGAGGSAGAIRAELTAALRWARALCRTLRTRRDAKEARALLLACKDWPECARRLLTMLNLHHRHNHLRDAALGVLREVVLIGGGAALGALVPLAAGAQCGARARHPHVCARAGDKHDARDKRDLRDKHRLAAAYRPYHKFIGMYAQYFNDLWELYHPAISEPSVAVHPNKQALLTFWHAVSVDCPENVQLAVANQRLTKHIAFNYILADHEDGEVVAYNRAMLPPYYALLRLCCRRSSAFARSLAQHQNIHWAFRNIAPHAHLYPGAADELLRLARILAARGGSTGNNGSTSSGNNSGNGASSGSESADGREAAAFRRSTLSAYLQGEHIGLNGRTCWTTLISAFCTLVENEDDRLYVVYNGGLQMTFEALHSLHAVYVEGGGAGGSAGAIRAELTAALRWARALCRTLRTRRDAKEARALLLACKDWPECARRLLTMLNLHHRHNHLRDAALGEMSFECNTRKLAGSTAALTTLIASFNVPDKVFDSFKGIYLPDKLFCFHRSEDCL</sequence>
<evidence type="ECO:0000313" key="2">
    <source>
        <dbReference type="EMBL" id="PZC73627.1"/>
    </source>
</evidence>
<dbReference type="OrthoDB" id="289038at2759"/>
<feature type="non-terminal residue" evidence="2">
    <location>
        <position position="1"/>
    </location>
</feature>
<feature type="compositionally biased region" description="Low complexity" evidence="1">
    <location>
        <begin position="513"/>
        <end position="535"/>
    </location>
</feature>
<feature type="region of interest" description="Disordered" evidence="1">
    <location>
        <begin position="132"/>
        <end position="156"/>
    </location>
</feature>
<organism evidence="2 3">
    <name type="scientific">Helicoverpa armigera</name>
    <name type="common">Cotton bollworm</name>
    <name type="synonym">Heliothis armigera</name>
    <dbReference type="NCBI Taxonomy" id="29058"/>
    <lineage>
        <taxon>Eukaryota</taxon>
        <taxon>Metazoa</taxon>
        <taxon>Ecdysozoa</taxon>
        <taxon>Arthropoda</taxon>
        <taxon>Hexapoda</taxon>
        <taxon>Insecta</taxon>
        <taxon>Pterygota</taxon>
        <taxon>Neoptera</taxon>
        <taxon>Endopterygota</taxon>
        <taxon>Lepidoptera</taxon>
        <taxon>Glossata</taxon>
        <taxon>Ditrysia</taxon>
        <taxon>Noctuoidea</taxon>
        <taxon>Noctuidae</taxon>
        <taxon>Heliothinae</taxon>
        <taxon>Helicoverpa</taxon>
    </lineage>
</organism>
<keyword evidence="3" id="KW-1185">Reference proteome</keyword>
<proteinExistence type="predicted"/>
<name>A0A2W1BK29_HELAM</name>
<feature type="region of interest" description="Disordered" evidence="1">
    <location>
        <begin position="513"/>
        <end position="537"/>
    </location>
</feature>
<evidence type="ECO:0000313" key="3">
    <source>
        <dbReference type="Proteomes" id="UP000249218"/>
    </source>
</evidence>
<evidence type="ECO:0000256" key="1">
    <source>
        <dbReference type="SAM" id="MobiDB-lite"/>
    </source>
</evidence>
<dbReference type="EMBL" id="KZ150095">
    <property type="protein sequence ID" value="PZC73627.1"/>
    <property type="molecule type" value="Genomic_DNA"/>
</dbReference>
<accession>A0A2W1BK29</accession>
<reference evidence="2 3" key="1">
    <citation type="journal article" date="2017" name="BMC Biol.">
        <title>Genomic innovations, transcriptional plasticity and gene loss underlying the evolution and divergence of two highly polyphagous and invasive Helicoverpa pest species.</title>
        <authorList>
            <person name="Pearce S.L."/>
            <person name="Clarke D.F."/>
            <person name="East P.D."/>
            <person name="Elfekih S."/>
            <person name="Gordon K.H."/>
            <person name="Jermiin L.S."/>
            <person name="McGaughran A."/>
            <person name="Oakeshott J.G."/>
            <person name="Papanikolaou A."/>
            <person name="Perera O.P."/>
            <person name="Rane R.V."/>
            <person name="Richards S."/>
            <person name="Tay W.T."/>
            <person name="Walsh T.K."/>
            <person name="Anderson A."/>
            <person name="Anderson C.J."/>
            <person name="Asgari S."/>
            <person name="Board P.G."/>
            <person name="Bretschneider A."/>
            <person name="Campbell P.M."/>
            <person name="Chertemps T."/>
            <person name="Christeller J.T."/>
            <person name="Coppin C.W."/>
            <person name="Downes S.J."/>
            <person name="Duan G."/>
            <person name="Farnsworth C.A."/>
            <person name="Good R.T."/>
            <person name="Han L.B."/>
            <person name="Han Y.C."/>
            <person name="Hatje K."/>
            <person name="Horne I."/>
            <person name="Huang Y.P."/>
            <person name="Hughes D.S."/>
            <person name="Jacquin-Joly E."/>
            <person name="James W."/>
            <person name="Jhangiani S."/>
            <person name="Kollmar M."/>
            <person name="Kuwar S.S."/>
            <person name="Li S."/>
            <person name="Liu N.Y."/>
            <person name="Maibeche M.T."/>
            <person name="Miller J.R."/>
            <person name="Montagne N."/>
            <person name="Perry T."/>
            <person name="Qu J."/>
            <person name="Song S.V."/>
            <person name="Sutton G.G."/>
            <person name="Vogel H."/>
            <person name="Walenz B.P."/>
            <person name="Xu W."/>
            <person name="Zhang H.J."/>
            <person name="Zou Z."/>
            <person name="Batterham P."/>
            <person name="Edwards O.R."/>
            <person name="Feyereisen R."/>
            <person name="Gibbs R.A."/>
            <person name="Heckel D.G."/>
            <person name="McGrath A."/>
            <person name="Robin C."/>
            <person name="Scherer S.E."/>
            <person name="Worley K.C."/>
            <person name="Wu Y.D."/>
        </authorList>
    </citation>
    <scope>NUCLEOTIDE SEQUENCE [LARGE SCALE GENOMIC DNA]</scope>
    <source>
        <strain evidence="2">Harm_GR_Male_#8</strain>
        <tissue evidence="2">Whole organism</tissue>
    </source>
</reference>
<gene>
    <name evidence="2" type="primary">HaOG209044</name>
    <name evidence="2" type="ORF">B5X24_HaOG209044</name>
</gene>
<dbReference type="AlphaFoldDB" id="A0A2W1BK29"/>
<dbReference type="Proteomes" id="UP000249218">
    <property type="component" value="Unassembled WGS sequence"/>
</dbReference>
<feature type="compositionally biased region" description="Low complexity" evidence="1">
    <location>
        <begin position="132"/>
        <end position="154"/>
    </location>
</feature>
<protein>
    <submittedName>
        <fullName evidence="2">Uncharacterized protein</fullName>
    </submittedName>
</protein>